<feature type="active site" description="Proton acceptor" evidence="5">
    <location>
        <position position="94"/>
    </location>
</feature>
<dbReference type="InterPro" id="IPR001891">
    <property type="entry name" value="Malic_OxRdtase"/>
</dbReference>
<accession>A0A2B0M7T3</accession>
<feature type="binding site" evidence="7">
    <location>
        <position position="162"/>
    </location>
    <ligand>
        <name>a divalent metal cation</name>
        <dbReference type="ChEBI" id="CHEBI:60240"/>
    </ligand>
</feature>
<evidence type="ECO:0000256" key="3">
    <source>
        <dbReference type="ARBA" id="ARBA00022723"/>
    </source>
</evidence>
<comment type="cofactor">
    <cofactor evidence="7">
        <name>Mg(2+)</name>
        <dbReference type="ChEBI" id="CHEBI:18420"/>
    </cofactor>
    <cofactor evidence="7">
        <name>Mn(2+)</name>
        <dbReference type="ChEBI" id="CHEBI:29035"/>
    </cofactor>
    <text evidence="7">Divalent metal cations. Prefers magnesium or manganese.</text>
</comment>
<feature type="binding site" evidence="7">
    <location>
        <position position="136"/>
    </location>
    <ligand>
        <name>a divalent metal cation</name>
        <dbReference type="ChEBI" id="CHEBI:60240"/>
    </ligand>
</feature>
<evidence type="ECO:0000256" key="8">
    <source>
        <dbReference type="RuleBase" id="RU003427"/>
    </source>
</evidence>
<evidence type="ECO:0000256" key="5">
    <source>
        <dbReference type="PIRSR" id="PIRSR000106-1"/>
    </source>
</evidence>
<dbReference type="GO" id="GO:0046872">
    <property type="term" value="F:metal ion binding"/>
    <property type="evidence" value="ECO:0007669"/>
    <property type="project" value="UniProtKB-KW"/>
</dbReference>
<dbReference type="PRINTS" id="PR00072">
    <property type="entry name" value="MALOXRDTASE"/>
</dbReference>
<evidence type="ECO:0000259" key="9">
    <source>
        <dbReference type="SMART" id="SM00919"/>
    </source>
</evidence>
<evidence type="ECO:0000256" key="2">
    <source>
        <dbReference type="ARBA" id="ARBA00008785"/>
    </source>
</evidence>
<feature type="domain" description="Malic enzyme NAD-binding" evidence="9">
    <location>
        <begin position="163"/>
        <end position="386"/>
    </location>
</feature>
<dbReference type="RefSeq" id="WP_098491106.1">
    <property type="nucleotide sequence ID" value="NZ_NUWN01000048.1"/>
</dbReference>
<keyword evidence="4" id="KW-0560">Oxidoreductase</keyword>
<comment type="similarity">
    <text evidence="2 8">Belongs to the malic enzymes family.</text>
</comment>
<dbReference type="InterPro" id="IPR012302">
    <property type="entry name" value="Malic_NAD-bd"/>
</dbReference>
<dbReference type="CDD" id="cd05311">
    <property type="entry name" value="NAD_bind_2_malic_enz"/>
    <property type="match status" value="1"/>
</dbReference>
<evidence type="ECO:0000256" key="1">
    <source>
        <dbReference type="ARBA" id="ARBA00001936"/>
    </source>
</evidence>
<organism evidence="11 12">
    <name type="scientific">Bacillus cereus</name>
    <dbReference type="NCBI Taxonomy" id="1396"/>
    <lineage>
        <taxon>Bacteria</taxon>
        <taxon>Bacillati</taxon>
        <taxon>Bacillota</taxon>
        <taxon>Bacilli</taxon>
        <taxon>Bacillales</taxon>
        <taxon>Bacillaceae</taxon>
        <taxon>Bacillus</taxon>
        <taxon>Bacillus cereus group</taxon>
    </lineage>
</organism>
<comment type="caution">
    <text evidence="11">The sequence shown here is derived from an EMBL/GenBank/DDBJ whole genome shotgun (WGS) entry which is preliminary data.</text>
</comment>
<feature type="binding site" evidence="6">
    <location>
        <position position="318"/>
    </location>
    <ligand>
        <name>(S)-malate</name>
        <dbReference type="ChEBI" id="CHEBI:15589"/>
    </ligand>
</feature>
<comment type="cofactor">
    <cofactor evidence="1">
        <name>Mn(2+)</name>
        <dbReference type="ChEBI" id="CHEBI:29035"/>
    </cofactor>
</comment>
<dbReference type="InterPro" id="IPR036291">
    <property type="entry name" value="NAD(P)-bd_dom_sf"/>
</dbReference>
<evidence type="ECO:0000256" key="6">
    <source>
        <dbReference type="PIRSR" id="PIRSR000106-2"/>
    </source>
</evidence>
<dbReference type="PIRSF" id="PIRSF000106">
    <property type="entry name" value="ME"/>
    <property type="match status" value="1"/>
</dbReference>
<dbReference type="InterPro" id="IPR012301">
    <property type="entry name" value="Malic_N_dom"/>
</dbReference>
<dbReference type="AlphaFoldDB" id="A0A2B0M7T3"/>
<dbReference type="Pfam" id="PF00390">
    <property type="entry name" value="malic"/>
    <property type="match status" value="2"/>
</dbReference>
<evidence type="ECO:0000313" key="11">
    <source>
        <dbReference type="EMBL" id="PFK40631.1"/>
    </source>
</evidence>
<dbReference type="InterPro" id="IPR037062">
    <property type="entry name" value="Malic_N_dom_sf"/>
</dbReference>
<dbReference type="GO" id="GO:0004470">
    <property type="term" value="F:malic enzyme activity"/>
    <property type="evidence" value="ECO:0007669"/>
    <property type="project" value="InterPro"/>
</dbReference>
<evidence type="ECO:0000256" key="4">
    <source>
        <dbReference type="ARBA" id="ARBA00023002"/>
    </source>
</evidence>
<feature type="binding site" evidence="6">
    <location>
        <position position="288"/>
    </location>
    <ligand>
        <name>(S)-malate</name>
        <dbReference type="ChEBI" id="CHEBI:15589"/>
    </ligand>
</feature>
<dbReference type="InterPro" id="IPR051674">
    <property type="entry name" value="Malate_Decarboxylase"/>
</dbReference>
<evidence type="ECO:0000256" key="7">
    <source>
        <dbReference type="PIRSR" id="PIRSR000106-3"/>
    </source>
</evidence>
<evidence type="ECO:0000259" key="10">
    <source>
        <dbReference type="SMART" id="SM01274"/>
    </source>
</evidence>
<dbReference type="PANTHER" id="PTHR43237:SF4">
    <property type="entry name" value="NADP-DEPENDENT MALIC ENZYME"/>
    <property type="match status" value="1"/>
</dbReference>
<dbReference type="SMART" id="SM00919">
    <property type="entry name" value="Malic_M"/>
    <property type="match status" value="1"/>
</dbReference>
<protein>
    <submittedName>
        <fullName evidence="11">NAD-dependent malic enzyme</fullName>
    </submittedName>
</protein>
<dbReference type="GO" id="GO:0051287">
    <property type="term" value="F:NAD binding"/>
    <property type="evidence" value="ECO:0007669"/>
    <property type="project" value="InterPro"/>
</dbReference>
<dbReference type="GO" id="GO:0016616">
    <property type="term" value="F:oxidoreductase activity, acting on the CH-OH group of donors, NAD or NADP as acceptor"/>
    <property type="evidence" value="ECO:0007669"/>
    <property type="project" value="InterPro"/>
</dbReference>
<dbReference type="InterPro" id="IPR045213">
    <property type="entry name" value="Malic_NAD-bd_bact_type"/>
</dbReference>
<keyword evidence="3 7" id="KW-0479">Metal-binding</keyword>
<dbReference type="Proteomes" id="UP000242656">
    <property type="component" value="Unassembled WGS sequence"/>
</dbReference>
<feature type="active site" description="Proton donor" evidence="5">
    <location>
        <position position="39"/>
    </location>
</feature>
<dbReference type="FunFam" id="3.40.50.10380:FF:000003">
    <property type="entry name" value="NADP-dependent malic enzyme"/>
    <property type="match status" value="1"/>
</dbReference>
<name>A0A2B0M7T3_BACCE</name>
<dbReference type="SUPFAM" id="SSF53223">
    <property type="entry name" value="Aminoacid dehydrogenase-like, N-terminal domain"/>
    <property type="match status" value="1"/>
</dbReference>
<dbReference type="EMBL" id="NUWN01000048">
    <property type="protein sequence ID" value="PFK40631.1"/>
    <property type="molecule type" value="Genomic_DNA"/>
</dbReference>
<feature type="binding site" evidence="7">
    <location>
        <position position="137"/>
    </location>
    <ligand>
        <name>a divalent metal cation</name>
        <dbReference type="ChEBI" id="CHEBI:60240"/>
    </ligand>
</feature>
<reference evidence="11 12" key="1">
    <citation type="submission" date="2017-09" db="EMBL/GenBank/DDBJ databases">
        <title>Large-scale bioinformatics analysis of Bacillus genomes uncovers conserved roles of natural products in bacterial physiology.</title>
        <authorList>
            <consortium name="Agbiome Team Llc"/>
            <person name="Bleich R.M."/>
            <person name="Grubbs K.J."/>
            <person name="Santa Maria K.C."/>
            <person name="Allen S.E."/>
            <person name="Farag S."/>
            <person name="Shank E.A."/>
            <person name="Bowers A."/>
        </authorList>
    </citation>
    <scope>NUCLEOTIDE SEQUENCE [LARGE SCALE GENOMIC DNA]</scope>
    <source>
        <strain evidence="11 12">AFS083043</strain>
    </source>
</reference>
<dbReference type="InterPro" id="IPR015884">
    <property type="entry name" value="Malic_enzyme_CS"/>
</dbReference>
<dbReference type="PANTHER" id="PTHR43237">
    <property type="entry name" value="NADP-DEPENDENT MALIC ENZYME"/>
    <property type="match status" value="1"/>
</dbReference>
<feature type="domain" description="Malic enzyme N-terminal" evidence="10">
    <location>
        <begin position="18"/>
        <end position="151"/>
    </location>
</feature>
<dbReference type="SMART" id="SM01274">
    <property type="entry name" value="malic"/>
    <property type="match status" value="1"/>
</dbReference>
<dbReference type="Gene3D" id="3.40.50.10380">
    <property type="entry name" value="Malic enzyme, N-terminal domain"/>
    <property type="match status" value="1"/>
</dbReference>
<dbReference type="Gene3D" id="3.40.50.720">
    <property type="entry name" value="NAD(P)-binding Rossmann-like Domain"/>
    <property type="match status" value="1"/>
</dbReference>
<dbReference type="SUPFAM" id="SSF51735">
    <property type="entry name" value="NAD(P)-binding Rossmann-fold domains"/>
    <property type="match status" value="1"/>
</dbReference>
<evidence type="ECO:0000313" key="12">
    <source>
        <dbReference type="Proteomes" id="UP000242656"/>
    </source>
</evidence>
<dbReference type="PROSITE" id="PS00331">
    <property type="entry name" value="MALIC_ENZYMES"/>
    <property type="match status" value="1"/>
</dbReference>
<proteinExistence type="inferred from homology"/>
<dbReference type="FunFam" id="3.40.50.720:FF:000095">
    <property type="entry name" value="NADP-dependent malic enzyme"/>
    <property type="match status" value="1"/>
</dbReference>
<sequence>MLESQINERSLLLHKELVGKIEITSKVEVNSADDLSLTYTPGVAESCKAIAADEETAYDYTARGNMVAVVSDGTAVLGLGDIGPKAAMPVMEGKSILFKKFANVDAFPLCLGTTDVDEIVTIVKNLEPTFAGINLEDIAAPRCFEIEKRLKEETNIPVFHDDQHGTAIVVLAAVINALKVVNKQMDEVKIVINGAGSAGIAIGKLLLNAGAQHMTLVSLEGIVCEGESWMNPAQIEIAKETNREFVRGTLKEAIDSADIFIGVSAPNVLTKELVQTMNEKPIVFAMANPIPEIFPEDALEAGAAVVGTGRSDFPNQVNNVLAFPGIFRGALDVRATDVTEEMKLAAAYGIANIITDEERNENYVIPNPLDKRVVPSVAAAVAKAAIESGVAQITKMPSYKVKL</sequence>
<gene>
    <name evidence="11" type="ORF">COI93_12755</name>
</gene>
<dbReference type="Pfam" id="PF03949">
    <property type="entry name" value="Malic_M"/>
    <property type="match status" value="1"/>
</dbReference>
<dbReference type="InterPro" id="IPR046346">
    <property type="entry name" value="Aminoacid_DH-like_N_sf"/>
</dbReference>